<accession>A0A964T141</accession>
<organism evidence="2 3">
    <name type="scientific">Propylenella binzhouense</name>
    <dbReference type="NCBI Taxonomy" id="2555902"/>
    <lineage>
        <taxon>Bacteria</taxon>
        <taxon>Pseudomonadati</taxon>
        <taxon>Pseudomonadota</taxon>
        <taxon>Alphaproteobacteria</taxon>
        <taxon>Hyphomicrobiales</taxon>
        <taxon>Propylenellaceae</taxon>
        <taxon>Propylenella</taxon>
    </lineage>
</organism>
<evidence type="ECO:0000313" key="3">
    <source>
        <dbReference type="Proteomes" id="UP000773614"/>
    </source>
</evidence>
<sequence>MDFVKYGCDRKAYLRSVAARVPCLDRITGKQIAPVTSGQIYWGAVPFVCIQLIMVILTLSFPQMVMHYKSEAANPGSIEMMIPDLPEFEVELK</sequence>
<keyword evidence="1" id="KW-1133">Transmembrane helix</keyword>
<gene>
    <name evidence="2" type="ORF">E4O86_01655</name>
</gene>
<proteinExistence type="predicted"/>
<reference evidence="2" key="1">
    <citation type="submission" date="2019-03" db="EMBL/GenBank/DDBJ databases">
        <title>Afifella sp. nov., isolated from activated sludge.</title>
        <authorList>
            <person name="Li Q."/>
            <person name="Liu Y."/>
        </authorList>
    </citation>
    <scope>NUCLEOTIDE SEQUENCE</scope>
    <source>
        <strain evidence="2">L72</strain>
    </source>
</reference>
<name>A0A964T141_9HYPH</name>
<keyword evidence="1" id="KW-0472">Membrane</keyword>
<protein>
    <submittedName>
        <fullName evidence="2">TRAP transporter large permease subunit</fullName>
    </submittedName>
</protein>
<evidence type="ECO:0000256" key="1">
    <source>
        <dbReference type="SAM" id="Phobius"/>
    </source>
</evidence>
<keyword evidence="1" id="KW-0812">Transmembrane</keyword>
<evidence type="ECO:0000313" key="2">
    <source>
        <dbReference type="EMBL" id="MYZ46426.1"/>
    </source>
</evidence>
<feature type="transmembrane region" description="Helical" evidence="1">
    <location>
        <begin position="40"/>
        <end position="61"/>
    </location>
</feature>
<dbReference type="OrthoDB" id="7339120at2"/>
<dbReference type="AlphaFoldDB" id="A0A964T141"/>
<comment type="caution">
    <text evidence="2">The sequence shown here is derived from an EMBL/GenBank/DDBJ whole genome shotgun (WGS) entry which is preliminary data.</text>
</comment>
<dbReference type="Proteomes" id="UP000773614">
    <property type="component" value="Unassembled WGS sequence"/>
</dbReference>
<keyword evidence="3" id="KW-1185">Reference proteome</keyword>
<dbReference type="EMBL" id="SPKJ01000003">
    <property type="protein sequence ID" value="MYZ46426.1"/>
    <property type="molecule type" value="Genomic_DNA"/>
</dbReference>